<dbReference type="InterPro" id="IPR029045">
    <property type="entry name" value="ClpP/crotonase-like_dom_sf"/>
</dbReference>
<organism evidence="4 5">
    <name type="scientific">Microvirga tunisiensis</name>
    <dbReference type="NCBI Taxonomy" id="2108360"/>
    <lineage>
        <taxon>Bacteria</taxon>
        <taxon>Pseudomonadati</taxon>
        <taxon>Pseudomonadota</taxon>
        <taxon>Alphaproteobacteria</taxon>
        <taxon>Hyphomicrobiales</taxon>
        <taxon>Methylobacteriaceae</taxon>
        <taxon>Microvirga</taxon>
    </lineage>
</organism>
<proteinExistence type="inferred from homology"/>
<dbReference type="CDD" id="cd06558">
    <property type="entry name" value="crotonase-like"/>
    <property type="match status" value="1"/>
</dbReference>
<protein>
    <submittedName>
        <fullName evidence="4">Enoyl-CoA hydratase</fullName>
    </submittedName>
</protein>
<comment type="similarity">
    <text evidence="1 3">Belongs to the enoyl-CoA hydratase/isomerase family.</text>
</comment>
<gene>
    <name evidence="4" type="ORF">FS320_13485</name>
</gene>
<dbReference type="Proteomes" id="UP000403266">
    <property type="component" value="Unassembled WGS sequence"/>
</dbReference>
<evidence type="ECO:0000256" key="2">
    <source>
        <dbReference type="ARBA" id="ARBA00023239"/>
    </source>
</evidence>
<dbReference type="EMBL" id="VOSK01000042">
    <property type="protein sequence ID" value="MPR26214.1"/>
    <property type="molecule type" value="Genomic_DNA"/>
</dbReference>
<dbReference type="RefSeq" id="WP_152712325.1">
    <property type="nucleotide sequence ID" value="NZ_VOSJ01000037.1"/>
</dbReference>
<dbReference type="InterPro" id="IPR001753">
    <property type="entry name" value="Enoyl-CoA_hydra/iso"/>
</dbReference>
<sequence>MEDLISFDIVEPGIAVVSLNRATKKNAINGEMTAALSRIHARIEHDPSIRAAILTSSSPSIFCSGADLKEVADGNQDALVTETGGFAGFVREPKTKPWIAAMDGHAIAGGLEIALACHIRVVGSNARLGLPEPRYGMIAGAGGVDRLPRLIPHAIAIELLCTGELIDAERAYRIGLVNHLVPEGEAMAKAVEIAHAICRNAPLAVNASLRFAELSHELPASELVVQMTVEQKRIYGSQDFVEGTRSFVEKREPQWSGR</sequence>
<reference evidence="4 5" key="1">
    <citation type="journal article" date="2019" name="Syst. Appl. Microbiol.">
        <title>Microvirga tunisiensis sp. nov., a root nodule symbiotic bacterium isolated from Lupinus micranthus and L. luteus grown in Northern Tunisia.</title>
        <authorList>
            <person name="Msaddak A."/>
            <person name="Rejili M."/>
            <person name="Duran D."/>
            <person name="Mars M."/>
            <person name="Palacios J.M."/>
            <person name="Ruiz-Argueso T."/>
            <person name="Rey L."/>
            <person name="Imperial J."/>
        </authorList>
    </citation>
    <scope>NUCLEOTIDE SEQUENCE [LARGE SCALE GENOMIC DNA]</scope>
    <source>
        <strain evidence="4 5">Lmie10</strain>
    </source>
</reference>
<accession>A0A5N7MJ70</accession>
<name>A0A5N7MJ70_9HYPH</name>
<dbReference type="AlphaFoldDB" id="A0A5N7MJ70"/>
<dbReference type="Gene3D" id="1.10.12.10">
    <property type="entry name" value="Lyase 2-enoyl-coa Hydratase, Chain A, domain 2"/>
    <property type="match status" value="1"/>
</dbReference>
<dbReference type="PANTHER" id="PTHR11941:SF54">
    <property type="entry name" value="ENOYL-COA HYDRATASE, MITOCHONDRIAL"/>
    <property type="match status" value="1"/>
</dbReference>
<dbReference type="GO" id="GO:0006635">
    <property type="term" value="P:fatty acid beta-oxidation"/>
    <property type="evidence" value="ECO:0007669"/>
    <property type="project" value="TreeGrafter"/>
</dbReference>
<dbReference type="OrthoDB" id="9775794at2"/>
<evidence type="ECO:0000256" key="1">
    <source>
        <dbReference type="ARBA" id="ARBA00005254"/>
    </source>
</evidence>
<evidence type="ECO:0000313" key="5">
    <source>
        <dbReference type="Proteomes" id="UP000403266"/>
    </source>
</evidence>
<keyword evidence="2" id="KW-0456">Lyase</keyword>
<dbReference type="InterPro" id="IPR018376">
    <property type="entry name" value="Enoyl-CoA_hyd/isom_CS"/>
</dbReference>
<dbReference type="Gene3D" id="3.90.226.10">
    <property type="entry name" value="2-enoyl-CoA Hydratase, Chain A, domain 1"/>
    <property type="match status" value="1"/>
</dbReference>
<dbReference type="PROSITE" id="PS00166">
    <property type="entry name" value="ENOYL_COA_HYDRATASE"/>
    <property type="match status" value="1"/>
</dbReference>
<dbReference type="GO" id="GO:0016829">
    <property type="term" value="F:lyase activity"/>
    <property type="evidence" value="ECO:0007669"/>
    <property type="project" value="UniProtKB-KW"/>
</dbReference>
<evidence type="ECO:0000256" key="3">
    <source>
        <dbReference type="RuleBase" id="RU003707"/>
    </source>
</evidence>
<dbReference type="PANTHER" id="PTHR11941">
    <property type="entry name" value="ENOYL-COA HYDRATASE-RELATED"/>
    <property type="match status" value="1"/>
</dbReference>
<dbReference type="SUPFAM" id="SSF52096">
    <property type="entry name" value="ClpP/crotonase"/>
    <property type="match status" value="1"/>
</dbReference>
<dbReference type="InterPro" id="IPR014748">
    <property type="entry name" value="Enoyl-CoA_hydra_C"/>
</dbReference>
<dbReference type="Pfam" id="PF00378">
    <property type="entry name" value="ECH_1"/>
    <property type="match status" value="1"/>
</dbReference>
<keyword evidence="5" id="KW-1185">Reference proteome</keyword>
<comment type="caution">
    <text evidence="4">The sequence shown here is derived from an EMBL/GenBank/DDBJ whole genome shotgun (WGS) entry which is preliminary data.</text>
</comment>
<evidence type="ECO:0000313" key="4">
    <source>
        <dbReference type="EMBL" id="MPR26214.1"/>
    </source>
</evidence>